<dbReference type="FunFam" id="3.20.190.10:FF:000001">
    <property type="entry name" value="Formamidopyrimidine-DNA glycosylase"/>
    <property type="match status" value="1"/>
</dbReference>
<dbReference type="GO" id="GO:0008270">
    <property type="term" value="F:zinc ion binding"/>
    <property type="evidence" value="ECO:0007669"/>
    <property type="project" value="UniProtKB-UniRule"/>
</dbReference>
<evidence type="ECO:0000256" key="9">
    <source>
        <dbReference type="ARBA" id="ARBA00023125"/>
    </source>
</evidence>
<dbReference type="EMBL" id="SMGJ01000001">
    <property type="protein sequence ID" value="TCK71406.1"/>
    <property type="molecule type" value="Genomic_DNA"/>
</dbReference>
<dbReference type="Pfam" id="PF06831">
    <property type="entry name" value="H2TH"/>
    <property type="match status" value="1"/>
</dbReference>
<dbReference type="NCBIfam" id="TIGR00577">
    <property type="entry name" value="fpg"/>
    <property type="match status" value="1"/>
</dbReference>
<dbReference type="SUPFAM" id="SSF57716">
    <property type="entry name" value="Glucocorticoid receptor-like (DNA-binding domain)"/>
    <property type="match status" value="1"/>
</dbReference>
<keyword evidence="6 15" id="KW-0863">Zinc-finger</keyword>
<evidence type="ECO:0000313" key="18">
    <source>
        <dbReference type="EMBL" id="TCK71406.1"/>
    </source>
</evidence>
<evidence type="ECO:0000256" key="8">
    <source>
        <dbReference type="ARBA" id="ARBA00022833"/>
    </source>
</evidence>
<dbReference type="GO" id="GO:0003684">
    <property type="term" value="F:damaged DNA binding"/>
    <property type="evidence" value="ECO:0007669"/>
    <property type="project" value="InterPro"/>
</dbReference>
<dbReference type="FunFam" id="1.10.8.50:FF:000003">
    <property type="entry name" value="Formamidopyrimidine-DNA glycosylase"/>
    <property type="match status" value="1"/>
</dbReference>
<dbReference type="SMART" id="SM00898">
    <property type="entry name" value="Fapy_DNA_glyco"/>
    <property type="match status" value="1"/>
</dbReference>
<evidence type="ECO:0000256" key="3">
    <source>
        <dbReference type="ARBA" id="ARBA00011245"/>
    </source>
</evidence>
<dbReference type="Proteomes" id="UP000295496">
    <property type="component" value="Unassembled WGS sequence"/>
</dbReference>
<proteinExistence type="inferred from homology"/>
<keyword evidence="13 15" id="KW-0326">Glycosidase</keyword>
<evidence type="ECO:0000256" key="10">
    <source>
        <dbReference type="ARBA" id="ARBA00023204"/>
    </source>
</evidence>
<evidence type="ECO:0000256" key="6">
    <source>
        <dbReference type="ARBA" id="ARBA00022771"/>
    </source>
</evidence>
<dbReference type="InterPro" id="IPR012319">
    <property type="entry name" value="FPG_cat"/>
</dbReference>
<comment type="cofactor">
    <cofactor evidence="15">
        <name>Zn(2+)</name>
        <dbReference type="ChEBI" id="CHEBI:29105"/>
    </cofactor>
    <text evidence="15">Binds 1 zinc ion per subunit.</text>
</comment>
<evidence type="ECO:0000313" key="19">
    <source>
        <dbReference type="Proteomes" id="UP000295496"/>
    </source>
</evidence>
<evidence type="ECO:0000259" key="16">
    <source>
        <dbReference type="PROSITE" id="PS51066"/>
    </source>
</evidence>
<dbReference type="InterPro" id="IPR010979">
    <property type="entry name" value="Ribosomal_uS13-like_H2TH"/>
</dbReference>
<evidence type="ECO:0000256" key="11">
    <source>
        <dbReference type="ARBA" id="ARBA00023239"/>
    </source>
</evidence>
<dbReference type="Gene3D" id="1.10.8.50">
    <property type="match status" value="1"/>
</dbReference>
<feature type="binding site" evidence="15">
    <location>
        <position position="150"/>
    </location>
    <ligand>
        <name>DNA</name>
        <dbReference type="ChEBI" id="CHEBI:16991"/>
    </ligand>
</feature>
<comment type="function">
    <text evidence="15">Involved in base excision repair of DNA damaged by oxidation or by mutagenic agents. Acts as DNA glycosylase that recognizes and removes damaged bases. Has a preference for oxidized purines, such as 7,8-dihydro-8-oxoguanine (8-oxoG). Has AP (apurinic/apyrimidinic) lyase activity and introduces nicks in the DNA strand. Cleaves the DNA backbone by beta-delta elimination to generate a single-strand break at the site of the removed base with both 3'- and 5'-phosphates.</text>
</comment>
<organism evidence="18 19">
    <name type="scientific">Lonepinella koalarum</name>
    <dbReference type="NCBI Taxonomy" id="53417"/>
    <lineage>
        <taxon>Bacteria</taxon>
        <taxon>Pseudomonadati</taxon>
        <taxon>Pseudomonadota</taxon>
        <taxon>Gammaproteobacteria</taxon>
        <taxon>Pasteurellales</taxon>
        <taxon>Pasteurellaceae</taxon>
        <taxon>Lonepinella</taxon>
    </lineage>
</organism>
<dbReference type="RefSeq" id="WP_132300146.1">
    <property type="nucleotide sequence ID" value="NZ_CP170642.1"/>
</dbReference>
<dbReference type="InterPro" id="IPR015887">
    <property type="entry name" value="DNA_glyclase_Znf_dom_DNA_BS"/>
</dbReference>
<dbReference type="InterPro" id="IPR000214">
    <property type="entry name" value="Znf_DNA_glyclase/AP_lyase"/>
</dbReference>
<feature type="active site" description="Proton donor; for delta-elimination activity" evidence="15">
    <location>
        <position position="259"/>
    </location>
</feature>
<feature type="active site" description="Proton donor; for beta-elimination activity" evidence="15">
    <location>
        <position position="57"/>
    </location>
</feature>
<comment type="subunit">
    <text evidence="3 15">Monomer.</text>
</comment>
<feature type="active site" description="Proton donor" evidence="15">
    <location>
        <position position="3"/>
    </location>
</feature>
<keyword evidence="9 15" id="KW-0238">DNA-binding</keyword>
<evidence type="ECO:0000259" key="17">
    <source>
        <dbReference type="PROSITE" id="PS51068"/>
    </source>
</evidence>
<keyword evidence="8 15" id="KW-0862">Zinc</keyword>
<evidence type="ECO:0000256" key="14">
    <source>
        <dbReference type="ARBA" id="ARBA00044632"/>
    </source>
</evidence>
<keyword evidence="12 15" id="KW-0511">Multifunctional enzyme</keyword>
<keyword evidence="7 15" id="KW-0378">Hydrolase</keyword>
<evidence type="ECO:0000256" key="13">
    <source>
        <dbReference type="ARBA" id="ARBA00023295"/>
    </source>
</evidence>
<keyword evidence="4 15" id="KW-0479">Metal-binding</keyword>
<protein>
    <recommendedName>
        <fullName evidence="15">Formamidopyrimidine-DNA glycosylase</fullName>
        <shortName evidence="15">Fapy-DNA glycosylase</shortName>
        <ecNumber evidence="15">3.2.2.23</ecNumber>
    </recommendedName>
    <alternativeName>
        <fullName evidence="15">DNA-(apurinic or apyrimidinic site) lyase MutM</fullName>
        <shortName evidence="15">AP lyase MutM</shortName>
        <ecNumber evidence="15">4.2.99.18</ecNumber>
    </alternativeName>
</protein>
<gene>
    <name evidence="15" type="primary">mutM</name>
    <name evidence="15" type="synonym">fpg</name>
    <name evidence="18" type="ORF">EV692_0476</name>
</gene>
<comment type="catalytic activity">
    <reaction evidence="14 15">
        <text>2'-deoxyribonucleotide-(2'-deoxyribose 5'-phosphate)-2'-deoxyribonucleotide-DNA = a 3'-end 2'-deoxyribonucleotide-(2,3-dehydro-2,3-deoxyribose 5'-phosphate)-DNA + a 5'-end 5'-phospho-2'-deoxyribonucleoside-DNA + H(+)</text>
        <dbReference type="Rhea" id="RHEA:66592"/>
        <dbReference type="Rhea" id="RHEA-COMP:13180"/>
        <dbReference type="Rhea" id="RHEA-COMP:16897"/>
        <dbReference type="Rhea" id="RHEA-COMP:17067"/>
        <dbReference type="ChEBI" id="CHEBI:15378"/>
        <dbReference type="ChEBI" id="CHEBI:136412"/>
        <dbReference type="ChEBI" id="CHEBI:157695"/>
        <dbReference type="ChEBI" id="CHEBI:167181"/>
        <dbReference type="EC" id="4.2.99.18"/>
    </reaction>
</comment>
<evidence type="ECO:0000256" key="2">
    <source>
        <dbReference type="ARBA" id="ARBA00009409"/>
    </source>
</evidence>
<keyword evidence="19" id="KW-1185">Reference proteome</keyword>
<feature type="binding site" evidence="15">
    <location>
        <position position="90"/>
    </location>
    <ligand>
        <name>DNA</name>
        <dbReference type="ChEBI" id="CHEBI:16991"/>
    </ligand>
</feature>
<dbReference type="PROSITE" id="PS51066">
    <property type="entry name" value="ZF_FPG_2"/>
    <property type="match status" value="1"/>
</dbReference>
<reference evidence="18 19" key="1">
    <citation type="submission" date="2019-03" db="EMBL/GenBank/DDBJ databases">
        <title>Genomic Encyclopedia of Type Strains, Phase IV (KMG-IV): sequencing the most valuable type-strain genomes for metagenomic binning, comparative biology and taxonomic classification.</title>
        <authorList>
            <person name="Goeker M."/>
        </authorList>
    </citation>
    <scope>NUCLEOTIDE SEQUENCE [LARGE SCALE GENOMIC DNA]</scope>
    <source>
        <strain evidence="18 19">DSM 10053</strain>
    </source>
</reference>
<dbReference type="Gene3D" id="3.20.190.10">
    <property type="entry name" value="MutM-like, N-terminal"/>
    <property type="match status" value="1"/>
</dbReference>
<keyword evidence="5 15" id="KW-0227">DNA damage</keyword>
<name>A0A4R1L0K2_9PAST</name>
<dbReference type="PROSITE" id="PS01242">
    <property type="entry name" value="ZF_FPG_1"/>
    <property type="match status" value="1"/>
</dbReference>
<evidence type="ECO:0000256" key="15">
    <source>
        <dbReference type="HAMAP-Rule" id="MF_00103"/>
    </source>
</evidence>
<dbReference type="GO" id="GO:0140078">
    <property type="term" value="F:class I DNA-(apurinic or apyrimidinic site) endonuclease activity"/>
    <property type="evidence" value="ECO:0007669"/>
    <property type="project" value="UniProtKB-EC"/>
</dbReference>
<dbReference type="CDD" id="cd08966">
    <property type="entry name" value="EcFpg-like_N"/>
    <property type="match status" value="1"/>
</dbReference>
<evidence type="ECO:0000256" key="4">
    <source>
        <dbReference type="ARBA" id="ARBA00022723"/>
    </source>
</evidence>
<evidence type="ECO:0000256" key="7">
    <source>
        <dbReference type="ARBA" id="ARBA00022801"/>
    </source>
</evidence>
<dbReference type="Pfam" id="PF06827">
    <property type="entry name" value="zf-FPG_IleRS"/>
    <property type="match status" value="1"/>
</dbReference>
<keyword evidence="11 15" id="KW-0456">Lyase</keyword>
<comment type="catalytic activity">
    <reaction evidence="1 15">
        <text>Hydrolysis of DNA containing ring-opened 7-methylguanine residues, releasing 2,6-diamino-4-hydroxy-5-(N-methyl)formamidopyrimidine.</text>
        <dbReference type="EC" id="3.2.2.23"/>
    </reaction>
</comment>
<dbReference type="GO" id="GO:0006284">
    <property type="term" value="P:base-excision repair"/>
    <property type="evidence" value="ECO:0007669"/>
    <property type="project" value="InterPro"/>
</dbReference>
<dbReference type="HAMAP" id="MF_00103">
    <property type="entry name" value="Fapy_DNA_glycosyl"/>
    <property type="match status" value="1"/>
</dbReference>
<dbReference type="InterPro" id="IPR010663">
    <property type="entry name" value="Znf_FPG/IleRS"/>
</dbReference>
<dbReference type="AlphaFoldDB" id="A0A4R1L0K2"/>
<dbReference type="SMART" id="SM01232">
    <property type="entry name" value="H2TH"/>
    <property type="match status" value="1"/>
</dbReference>
<sequence length="270" mass="30479">MPELPEVETAKNGIAPYLTGFTIEKIIVRQTKLRWQVSPELSQLSLVKITALSRRAKYLIIHTEQGFIIGHLGMSGSVRIVENNDPVEKHDHLDMIMNNGKIMRYNDPRRFGAWLWTDNLDNFHLFMKLGPEPLSDQFSADYLFKKSRKKHTALKVFLMDNAVVVGVGNIYANEVLFQCGLHPQKLAGTITKKQAELLVATIKKELQRAIQQGGTTLKDFLQPDGKPGYFAQELQIYGKAGKNCPTCGAKIESLLIGQRNSFFCTKCQKK</sequence>
<dbReference type="PROSITE" id="PS51068">
    <property type="entry name" value="FPG_CAT"/>
    <property type="match status" value="1"/>
</dbReference>
<feature type="binding site" evidence="15">
    <location>
        <position position="109"/>
    </location>
    <ligand>
        <name>DNA</name>
        <dbReference type="ChEBI" id="CHEBI:16991"/>
    </ligand>
</feature>
<comment type="caution">
    <text evidence="18">The sequence shown here is derived from an EMBL/GenBank/DDBJ whole genome shotgun (WGS) entry which is preliminary data.</text>
</comment>
<dbReference type="EC" id="4.2.99.18" evidence="15"/>
<feature type="domain" description="FPG-type" evidence="16">
    <location>
        <begin position="235"/>
        <end position="269"/>
    </location>
</feature>
<dbReference type="EC" id="3.2.2.23" evidence="15"/>
<comment type="similarity">
    <text evidence="2 15">Belongs to the FPG family.</text>
</comment>
<feature type="active site" description="Schiff-base intermediate with DNA" evidence="15">
    <location>
        <position position="2"/>
    </location>
</feature>
<keyword evidence="10 15" id="KW-0234">DNA repair</keyword>
<evidence type="ECO:0000256" key="12">
    <source>
        <dbReference type="ARBA" id="ARBA00023268"/>
    </source>
</evidence>
<accession>A0A4R1L0K2</accession>
<evidence type="ECO:0000256" key="1">
    <source>
        <dbReference type="ARBA" id="ARBA00001668"/>
    </source>
</evidence>
<dbReference type="NCBIfam" id="NF002211">
    <property type="entry name" value="PRK01103.1"/>
    <property type="match status" value="1"/>
</dbReference>
<dbReference type="InterPro" id="IPR035937">
    <property type="entry name" value="FPG_N"/>
</dbReference>
<dbReference type="SUPFAM" id="SSF46946">
    <property type="entry name" value="S13-like H2TH domain"/>
    <property type="match status" value="1"/>
</dbReference>
<feature type="domain" description="Formamidopyrimidine-DNA glycosylase catalytic" evidence="17">
    <location>
        <begin position="2"/>
        <end position="112"/>
    </location>
</feature>
<dbReference type="SUPFAM" id="SSF81624">
    <property type="entry name" value="N-terminal domain of MutM-like DNA repair proteins"/>
    <property type="match status" value="1"/>
</dbReference>
<dbReference type="InterPro" id="IPR015886">
    <property type="entry name" value="H2TH_FPG"/>
</dbReference>
<dbReference type="OrthoDB" id="9800855at2"/>
<dbReference type="Pfam" id="PF01149">
    <property type="entry name" value="Fapy_DNA_glyco"/>
    <property type="match status" value="1"/>
</dbReference>
<dbReference type="PANTHER" id="PTHR22993">
    <property type="entry name" value="FORMAMIDOPYRIMIDINE-DNA GLYCOSYLASE"/>
    <property type="match status" value="1"/>
</dbReference>
<dbReference type="PANTHER" id="PTHR22993:SF9">
    <property type="entry name" value="FORMAMIDOPYRIMIDINE-DNA GLYCOSYLASE"/>
    <property type="match status" value="1"/>
</dbReference>
<evidence type="ECO:0000256" key="5">
    <source>
        <dbReference type="ARBA" id="ARBA00022763"/>
    </source>
</evidence>
<dbReference type="GO" id="GO:0034039">
    <property type="term" value="F:8-oxo-7,8-dihydroguanine DNA N-glycosylase activity"/>
    <property type="evidence" value="ECO:0007669"/>
    <property type="project" value="TreeGrafter"/>
</dbReference>
<dbReference type="InterPro" id="IPR020629">
    <property type="entry name" value="FPG_Glyclase"/>
</dbReference>